<evidence type="ECO:0008006" key="4">
    <source>
        <dbReference type="Google" id="ProtNLM"/>
    </source>
</evidence>
<proteinExistence type="predicted"/>
<gene>
    <name evidence="2" type="ORF">FISHEDRAFT_59458</name>
</gene>
<dbReference type="Pfam" id="PF04614">
    <property type="entry name" value="Pex19"/>
    <property type="match status" value="1"/>
</dbReference>
<feature type="compositionally biased region" description="Polar residues" evidence="1">
    <location>
        <begin position="179"/>
        <end position="193"/>
    </location>
</feature>
<dbReference type="PANTHER" id="PTHR12774:SF2">
    <property type="entry name" value="PEROXISOMAL BIOGENESIS FACTOR 19"/>
    <property type="match status" value="1"/>
</dbReference>
<keyword evidence="3" id="KW-1185">Reference proteome</keyword>
<name>A0A0D7AA56_9AGAR</name>
<dbReference type="EMBL" id="KN881929">
    <property type="protein sequence ID" value="KIY47728.1"/>
    <property type="molecule type" value="Genomic_DNA"/>
</dbReference>
<feature type="compositionally biased region" description="Acidic residues" evidence="1">
    <location>
        <begin position="100"/>
        <end position="109"/>
    </location>
</feature>
<dbReference type="GO" id="GO:0033328">
    <property type="term" value="F:peroxisome membrane targeting sequence binding"/>
    <property type="evidence" value="ECO:0007669"/>
    <property type="project" value="TreeGrafter"/>
</dbReference>
<dbReference type="InterPro" id="IPR006708">
    <property type="entry name" value="Pex19"/>
</dbReference>
<dbReference type="PANTHER" id="PTHR12774">
    <property type="entry name" value="PEROXISOMAL BIOGENESIS FACTOR 19"/>
    <property type="match status" value="1"/>
</dbReference>
<evidence type="ECO:0000313" key="2">
    <source>
        <dbReference type="EMBL" id="KIY47728.1"/>
    </source>
</evidence>
<evidence type="ECO:0000313" key="3">
    <source>
        <dbReference type="Proteomes" id="UP000054144"/>
    </source>
</evidence>
<organism evidence="2 3">
    <name type="scientific">Fistulina hepatica ATCC 64428</name>
    <dbReference type="NCBI Taxonomy" id="1128425"/>
    <lineage>
        <taxon>Eukaryota</taxon>
        <taxon>Fungi</taxon>
        <taxon>Dikarya</taxon>
        <taxon>Basidiomycota</taxon>
        <taxon>Agaricomycotina</taxon>
        <taxon>Agaricomycetes</taxon>
        <taxon>Agaricomycetidae</taxon>
        <taxon>Agaricales</taxon>
        <taxon>Fistulinaceae</taxon>
        <taxon>Fistulina</taxon>
    </lineage>
</organism>
<dbReference type="Proteomes" id="UP000054144">
    <property type="component" value="Unassembled WGS sequence"/>
</dbReference>
<feature type="region of interest" description="Disordered" evidence="1">
    <location>
        <begin position="162"/>
        <end position="193"/>
    </location>
</feature>
<dbReference type="InterPro" id="IPR038322">
    <property type="entry name" value="Pex19_C_sf"/>
</dbReference>
<sequence>MSRATHVKPRPIIDTEDDLDELDDVLEQFNQAPCVPPVAVPDTSLVTPPPPPPSAVTASAASSPFVPLDPNPPGSRPRTNTRVDRPPQSVPGSGAPLEDMKEEDEDESALTEAFSRELAENMESLVRELDSATLQQAGSGAAMSEEQEKILQATWDALLSKAGAGNDSNDAPTPGATGRPSTASADQPSEPTEFQQKIKAMVDKLHADEPNFQAPADTADANPESLEALLRAMNDVGLGGEGGDEAELATMFETMITSILSKDILYEPLKELNDKMPEYLTTHPDIPAADKQRYDSQLGCVRKILAIFDDPKYNDDKPDKQIADLMAQMQEYGSPPLELLGDLPDGINGFEDKCVLSGDVLSTSIELQDTLIVANMTAVTCVF</sequence>
<dbReference type="GO" id="GO:0005778">
    <property type="term" value="C:peroxisomal membrane"/>
    <property type="evidence" value="ECO:0007669"/>
    <property type="project" value="TreeGrafter"/>
</dbReference>
<feature type="compositionally biased region" description="Low complexity" evidence="1">
    <location>
        <begin position="55"/>
        <end position="66"/>
    </location>
</feature>
<dbReference type="OrthoDB" id="21292at2759"/>
<feature type="region of interest" description="Disordered" evidence="1">
    <location>
        <begin position="33"/>
        <end position="117"/>
    </location>
</feature>
<dbReference type="GO" id="GO:0045046">
    <property type="term" value="P:protein import into peroxisome membrane"/>
    <property type="evidence" value="ECO:0007669"/>
    <property type="project" value="TreeGrafter"/>
</dbReference>
<evidence type="ECO:0000256" key="1">
    <source>
        <dbReference type="SAM" id="MobiDB-lite"/>
    </source>
</evidence>
<reference evidence="2 3" key="1">
    <citation type="journal article" date="2015" name="Fungal Genet. Biol.">
        <title>Evolution of novel wood decay mechanisms in Agaricales revealed by the genome sequences of Fistulina hepatica and Cylindrobasidium torrendii.</title>
        <authorList>
            <person name="Floudas D."/>
            <person name="Held B.W."/>
            <person name="Riley R."/>
            <person name="Nagy L.G."/>
            <person name="Koehler G."/>
            <person name="Ransdell A.S."/>
            <person name="Younus H."/>
            <person name="Chow J."/>
            <person name="Chiniquy J."/>
            <person name="Lipzen A."/>
            <person name="Tritt A."/>
            <person name="Sun H."/>
            <person name="Haridas S."/>
            <person name="LaButti K."/>
            <person name="Ohm R.A."/>
            <person name="Kues U."/>
            <person name="Blanchette R.A."/>
            <person name="Grigoriev I.V."/>
            <person name="Minto R.E."/>
            <person name="Hibbett D.S."/>
        </authorList>
    </citation>
    <scope>NUCLEOTIDE SEQUENCE [LARGE SCALE GENOMIC DNA]</scope>
    <source>
        <strain evidence="2 3">ATCC 64428</strain>
    </source>
</reference>
<protein>
    <recommendedName>
        <fullName evidence="4">Pex19-domain-containing protein</fullName>
    </recommendedName>
</protein>
<dbReference type="Gene3D" id="1.20.120.900">
    <property type="entry name" value="Pex19, mPTS binding domain"/>
    <property type="match status" value="1"/>
</dbReference>
<accession>A0A0D7AA56</accession>
<dbReference type="AlphaFoldDB" id="A0A0D7AA56"/>